<keyword evidence="3" id="KW-1185">Reference proteome</keyword>
<evidence type="ECO:0008006" key="4">
    <source>
        <dbReference type="Google" id="ProtNLM"/>
    </source>
</evidence>
<dbReference type="RefSeq" id="WP_146527349.1">
    <property type="nucleotide sequence ID" value="NZ_SJPV01000005.1"/>
</dbReference>
<dbReference type="Proteomes" id="UP000319143">
    <property type="component" value="Unassembled WGS sequence"/>
</dbReference>
<dbReference type="Pfam" id="PF04341">
    <property type="entry name" value="DUF485"/>
    <property type="match status" value="1"/>
</dbReference>
<dbReference type="OrthoDB" id="9795644at2"/>
<feature type="transmembrane region" description="Helical" evidence="1">
    <location>
        <begin position="52"/>
        <end position="77"/>
    </location>
</feature>
<evidence type="ECO:0000313" key="3">
    <source>
        <dbReference type="Proteomes" id="UP000319143"/>
    </source>
</evidence>
<feature type="transmembrane region" description="Helical" evidence="1">
    <location>
        <begin position="20"/>
        <end position="40"/>
    </location>
</feature>
<protein>
    <recommendedName>
        <fullName evidence="4">DUF485 domain-containing protein</fullName>
    </recommendedName>
</protein>
<sequence>MTNPSPPRDPEVQAYNLRVGLILFFVYSLLYVGFVLLNAIKPSIMETIVLAGLNLAIVYGFGLILAAIVMALLYGFLCRTESSVSASQSEVSDE</sequence>
<proteinExistence type="predicted"/>
<organism evidence="2 3">
    <name type="scientific">Novipirellula artificiosorum</name>
    <dbReference type="NCBI Taxonomy" id="2528016"/>
    <lineage>
        <taxon>Bacteria</taxon>
        <taxon>Pseudomonadati</taxon>
        <taxon>Planctomycetota</taxon>
        <taxon>Planctomycetia</taxon>
        <taxon>Pirellulales</taxon>
        <taxon>Pirellulaceae</taxon>
        <taxon>Novipirellula</taxon>
    </lineage>
</organism>
<keyword evidence="1" id="KW-1133">Transmembrane helix</keyword>
<evidence type="ECO:0000256" key="1">
    <source>
        <dbReference type="SAM" id="Phobius"/>
    </source>
</evidence>
<dbReference type="EMBL" id="SJPV01000005">
    <property type="protein sequence ID" value="TWU37108.1"/>
    <property type="molecule type" value="Genomic_DNA"/>
</dbReference>
<dbReference type="AlphaFoldDB" id="A0A5C6DK44"/>
<reference evidence="2 3" key="1">
    <citation type="submission" date="2019-02" db="EMBL/GenBank/DDBJ databases">
        <title>Deep-cultivation of Planctomycetes and their phenomic and genomic characterization uncovers novel biology.</title>
        <authorList>
            <person name="Wiegand S."/>
            <person name="Jogler M."/>
            <person name="Boedeker C."/>
            <person name="Pinto D."/>
            <person name="Vollmers J."/>
            <person name="Rivas-Marin E."/>
            <person name="Kohn T."/>
            <person name="Peeters S.H."/>
            <person name="Heuer A."/>
            <person name="Rast P."/>
            <person name="Oberbeckmann S."/>
            <person name="Bunk B."/>
            <person name="Jeske O."/>
            <person name="Meyerdierks A."/>
            <person name="Storesund J.E."/>
            <person name="Kallscheuer N."/>
            <person name="Luecker S."/>
            <person name="Lage O.M."/>
            <person name="Pohl T."/>
            <person name="Merkel B.J."/>
            <person name="Hornburger P."/>
            <person name="Mueller R.-W."/>
            <person name="Bruemmer F."/>
            <person name="Labrenz M."/>
            <person name="Spormann A.M."/>
            <person name="Op Den Camp H."/>
            <person name="Overmann J."/>
            <person name="Amann R."/>
            <person name="Jetten M.S.M."/>
            <person name="Mascher T."/>
            <person name="Medema M.H."/>
            <person name="Devos D.P."/>
            <person name="Kaster A.-K."/>
            <person name="Ovreas L."/>
            <person name="Rohde M."/>
            <person name="Galperin M.Y."/>
            <person name="Jogler C."/>
        </authorList>
    </citation>
    <scope>NUCLEOTIDE SEQUENCE [LARGE SCALE GENOMIC DNA]</scope>
    <source>
        <strain evidence="2 3">Poly41</strain>
    </source>
</reference>
<keyword evidence="1" id="KW-0812">Transmembrane</keyword>
<keyword evidence="1" id="KW-0472">Membrane</keyword>
<comment type="caution">
    <text evidence="2">The sequence shown here is derived from an EMBL/GenBank/DDBJ whole genome shotgun (WGS) entry which is preliminary data.</text>
</comment>
<evidence type="ECO:0000313" key="2">
    <source>
        <dbReference type="EMBL" id="TWU37108.1"/>
    </source>
</evidence>
<accession>A0A5C6DK44</accession>
<name>A0A5C6DK44_9BACT</name>
<gene>
    <name evidence="2" type="ORF">Poly41_32350</name>
</gene>
<dbReference type="InterPro" id="IPR007436">
    <property type="entry name" value="DUF485"/>
</dbReference>